<dbReference type="RefSeq" id="XP_038788099.1">
    <property type="nucleotide sequence ID" value="XM_038929827.1"/>
</dbReference>
<dbReference type="GO" id="GO:0016740">
    <property type="term" value="F:transferase activity"/>
    <property type="evidence" value="ECO:0007669"/>
    <property type="project" value="UniProtKB-KW"/>
</dbReference>
<keyword evidence="5" id="KW-0808">Transferase</keyword>
<comment type="caution">
    <text evidence="5">The sequence shown here is derived from an EMBL/GenBank/DDBJ whole genome shotgun (WGS) entry which is preliminary data.</text>
</comment>
<dbReference type="AlphaFoldDB" id="A0A8H7EHD4"/>
<comment type="similarity">
    <text evidence="1">Belongs to the class-I pyridoxal-phosphate-dependent aminotransferase family.</text>
</comment>
<gene>
    <name evidence="5" type="ORF">GT037_004780</name>
</gene>
<keyword evidence="2" id="KW-0663">Pyridoxal phosphate</keyword>
<dbReference type="Pfam" id="PF00155">
    <property type="entry name" value="Aminotran_1_2"/>
    <property type="match status" value="1"/>
</dbReference>
<name>A0A8H7EHD4_9PLEO</name>
<dbReference type="InterPro" id="IPR015424">
    <property type="entry name" value="PyrdxlP-dep_Trfase"/>
</dbReference>
<organism evidence="5 6">
    <name type="scientific">Alternaria burnsii</name>
    <dbReference type="NCBI Taxonomy" id="1187904"/>
    <lineage>
        <taxon>Eukaryota</taxon>
        <taxon>Fungi</taxon>
        <taxon>Dikarya</taxon>
        <taxon>Ascomycota</taxon>
        <taxon>Pezizomycotina</taxon>
        <taxon>Dothideomycetes</taxon>
        <taxon>Pleosporomycetidae</taxon>
        <taxon>Pleosporales</taxon>
        <taxon>Pleosporineae</taxon>
        <taxon>Pleosporaceae</taxon>
        <taxon>Alternaria</taxon>
        <taxon>Alternaria sect. Alternaria</taxon>
    </lineage>
</organism>
<dbReference type="PROSITE" id="PS00105">
    <property type="entry name" value="AA_TRANSFER_CLASS_1"/>
    <property type="match status" value="1"/>
</dbReference>
<keyword evidence="6" id="KW-1185">Reference proteome</keyword>
<reference evidence="5" key="2">
    <citation type="submission" date="2020-08" db="EMBL/GenBank/DDBJ databases">
        <title>Draft Genome Sequence of Cumin Blight Pathogen Alternaria burnsii.</title>
        <authorList>
            <person name="Feng Z."/>
        </authorList>
    </citation>
    <scope>NUCLEOTIDE SEQUENCE</scope>
    <source>
        <strain evidence="5">CBS107.38</strain>
    </source>
</reference>
<dbReference type="SUPFAM" id="SSF53383">
    <property type="entry name" value="PLP-dependent transferases"/>
    <property type="match status" value="1"/>
</dbReference>
<dbReference type="EMBL" id="JAAABM010000005">
    <property type="protein sequence ID" value="KAF7677921.1"/>
    <property type="molecule type" value="Genomic_DNA"/>
</dbReference>
<evidence type="ECO:0000256" key="2">
    <source>
        <dbReference type="ARBA" id="ARBA00022898"/>
    </source>
</evidence>
<dbReference type="Proteomes" id="UP000596902">
    <property type="component" value="Unassembled WGS sequence"/>
</dbReference>
<feature type="region of interest" description="Disordered" evidence="3">
    <location>
        <begin position="481"/>
        <end position="561"/>
    </location>
</feature>
<proteinExistence type="inferred from homology"/>
<dbReference type="CDD" id="cd00609">
    <property type="entry name" value="AAT_like"/>
    <property type="match status" value="1"/>
</dbReference>
<evidence type="ECO:0000256" key="3">
    <source>
        <dbReference type="SAM" id="MobiDB-lite"/>
    </source>
</evidence>
<dbReference type="GeneID" id="62203005"/>
<evidence type="ECO:0000313" key="5">
    <source>
        <dbReference type="EMBL" id="KAF7677921.1"/>
    </source>
</evidence>
<feature type="compositionally biased region" description="Basic and acidic residues" evidence="3">
    <location>
        <begin position="529"/>
        <end position="561"/>
    </location>
</feature>
<feature type="compositionally biased region" description="Low complexity" evidence="3">
    <location>
        <begin position="485"/>
        <end position="495"/>
    </location>
</feature>
<dbReference type="InterPro" id="IPR015421">
    <property type="entry name" value="PyrdxlP-dep_Trfase_major"/>
</dbReference>
<accession>A0A8H7EHD4</accession>
<feature type="domain" description="Aminotransferase class I/classII large" evidence="4">
    <location>
        <begin position="46"/>
        <end position="375"/>
    </location>
</feature>
<dbReference type="InterPro" id="IPR015422">
    <property type="entry name" value="PyrdxlP-dep_Trfase_small"/>
</dbReference>
<dbReference type="InterPro" id="IPR004839">
    <property type="entry name" value="Aminotransferase_I/II_large"/>
</dbReference>
<evidence type="ECO:0000259" key="4">
    <source>
        <dbReference type="Pfam" id="PF00155"/>
    </source>
</evidence>
<evidence type="ECO:0000256" key="1">
    <source>
        <dbReference type="ARBA" id="ARBA00007441"/>
    </source>
</evidence>
<protein>
    <submittedName>
        <fullName evidence="5">Plp-dependent transferase</fullName>
    </submittedName>
</protein>
<reference evidence="5" key="1">
    <citation type="submission" date="2020-01" db="EMBL/GenBank/DDBJ databases">
        <authorList>
            <person name="Feng Z.H.Z."/>
        </authorList>
    </citation>
    <scope>NUCLEOTIDE SEQUENCE</scope>
    <source>
        <strain evidence="5">CBS107.38</strain>
    </source>
</reference>
<sequence length="585" mass="65500">MVKIDDFAVESWMDAYETKCKYNVAETCCASISVDQLRELSEDKNRPVFDTSRVLTYGTIRGSDELRNNLARLYSAKVTNPLSPDSILITPGAIQANYLTAYALAGPGDHVICHYPTYQSLYEVPKQLGAEVDLWKATPENKWVPKIDDLKSLIKPNTRLIVINNPNNPTGAILGKTFLQELIDIASEKNITIMSDEVYRPLFHSISPLDKEFPPSLLSMGYDNVIVTGSMSKAYSLAGIRIGWIASRSSEIIERIASARHYTTISVSYFDECIAAYALHSATVHQLLARNLELARKNMAILEKFQLKNEDECEWVRPVAGTTAFVKFHREGKPVDSVDFCKKLLEATGVMFVPGSTCFGEEFKGYVRIGYVNQTDVVQNGLDAVTKFIRKNLDDPRPTLNTTCLHLDLHEVNTDCSKLLTRLVSSHLAHLLRCREHLRLQLRSCASISAQIITAMTDPYKTTNSKPSAWIKKSTTPLVNVDSVSTTTTSSTTLKPPSPLPERPSSATSWRSKLHIHGSSSHSSSRRSKSAETGKERWRDANLSEKERWKDWQKAKDKEQMRGSTVGAFTQFYKGTEGVAYWIAL</sequence>
<dbReference type="PANTHER" id="PTHR43510:SF1">
    <property type="entry name" value="AMINOTRANSFERASE FUNCTION, HYPOTHETICAL (EUROFUNG)"/>
    <property type="match status" value="1"/>
</dbReference>
<dbReference type="GO" id="GO:0030170">
    <property type="term" value="F:pyridoxal phosphate binding"/>
    <property type="evidence" value="ECO:0007669"/>
    <property type="project" value="InterPro"/>
</dbReference>
<dbReference type="InterPro" id="IPR004838">
    <property type="entry name" value="NHTrfase_class1_PyrdxlP-BS"/>
</dbReference>
<evidence type="ECO:0000313" key="6">
    <source>
        <dbReference type="Proteomes" id="UP000596902"/>
    </source>
</evidence>
<dbReference type="PANTHER" id="PTHR43510">
    <property type="entry name" value="AMINOTRANSFERASE FUNCTION, HYPOTHETICAL (EUROFUNG)"/>
    <property type="match status" value="1"/>
</dbReference>
<dbReference type="Gene3D" id="3.40.640.10">
    <property type="entry name" value="Type I PLP-dependent aspartate aminotransferase-like (Major domain)"/>
    <property type="match status" value="1"/>
</dbReference>
<dbReference type="Gene3D" id="3.90.1150.10">
    <property type="entry name" value="Aspartate Aminotransferase, domain 1"/>
    <property type="match status" value="1"/>
</dbReference>